<accession>A6IZ98</accession>
<name>A6IZ98_RAT</name>
<evidence type="ECO:0000313" key="1">
    <source>
        <dbReference type="EMBL" id="EDL92576.1"/>
    </source>
</evidence>
<dbReference type="EMBL" id="CH473972">
    <property type="protein sequence ID" value="EDL92576.1"/>
    <property type="molecule type" value="Genomic_DNA"/>
</dbReference>
<evidence type="ECO:0000313" key="3">
    <source>
        <dbReference type="RGD" id="1308107"/>
    </source>
</evidence>
<organism evidence="1 2">
    <name type="scientific">Rattus norvegicus</name>
    <name type="common">Rat</name>
    <dbReference type="NCBI Taxonomy" id="10116"/>
    <lineage>
        <taxon>Eukaryota</taxon>
        <taxon>Metazoa</taxon>
        <taxon>Chordata</taxon>
        <taxon>Craniata</taxon>
        <taxon>Vertebrata</taxon>
        <taxon>Euteleostomi</taxon>
        <taxon>Mammalia</taxon>
        <taxon>Eutheria</taxon>
        <taxon>Euarchontoglires</taxon>
        <taxon>Glires</taxon>
        <taxon>Rodentia</taxon>
        <taxon>Myomorpha</taxon>
        <taxon>Muroidea</taxon>
        <taxon>Muridae</taxon>
        <taxon>Murinae</taxon>
        <taxon>Rattus</taxon>
    </lineage>
</organism>
<dbReference type="RGD" id="1308107">
    <property type="gene designation" value="Ldhd"/>
</dbReference>
<dbReference type="AGR" id="RGD:1308107"/>
<evidence type="ECO:0000313" key="2">
    <source>
        <dbReference type="Proteomes" id="UP000234681"/>
    </source>
</evidence>
<dbReference type="Proteomes" id="UP000234681">
    <property type="component" value="Chromosome 19"/>
</dbReference>
<sequence>MWVTATFTASCWSTQMMWRSRGGSRPLQKIWAGVPWHSMGHVPENMASVWARGSCFKRKWVLWVWRP</sequence>
<protein>
    <submittedName>
        <fullName evidence="1">Lactate dehydrogenase D, isoform CRA_c</fullName>
    </submittedName>
</protein>
<proteinExistence type="predicted"/>
<reference evidence="2" key="1">
    <citation type="submission" date="2005-09" db="EMBL/GenBank/DDBJ databases">
        <authorList>
            <person name="Mural R.J."/>
            <person name="Li P.W."/>
            <person name="Adams M.D."/>
            <person name="Amanatides P.G."/>
            <person name="Baden-Tillson H."/>
            <person name="Barnstead M."/>
            <person name="Chin S.H."/>
            <person name="Dew I."/>
            <person name="Evans C.A."/>
            <person name="Ferriera S."/>
            <person name="Flanigan M."/>
            <person name="Fosler C."/>
            <person name="Glodek A."/>
            <person name="Gu Z."/>
            <person name="Holt R.A."/>
            <person name="Jennings D."/>
            <person name="Kraft C.L."/>
            <person name="Lu F."/>
            <person name="Nguyen T."/>
            <person name="Nusskern D.R."/>
            <person name="Pfannkoch C.M."/>
            <person name="Sitter C."/>
            <person name="Sutton G.G."/>
            <person name="Venter J.C."/>
            <person name="Wang Z."/>
            <person name="Woodage T."/>
            <person name="Zheng X.H."/>
            <person name="Zhong F."/>
        </authorList>
    </citation>
    <scope>NUCLEOTIDE SEQUENCE [LARGE SCALE GENOMIC DNA]</scope>
    <source>
        <strain>BN</strain>
        <strain evidence="2">Sprague-Dawley</strain>
    </source>
</reference>
<gene>
    <name evidence="1 3" type="primary">Ldhd</name>
    <name evidence="1" type="ORF">rCG_51048</name>
</gene>
<dbReference type="AlphaFoldDB" id="A6IZ98"/>